<dbReference type="AlphaFoldDB" id="A0A3M7PHP9"/>
<organism evidence="1 2">
    <name type="scientific">Brachionus plicatilis</name>
    <name type="common">Marine rotifer</name>
    <name type="synonym">Brachionus muelleri</name>
    <dbReference type="NCBI Taxonomy" id="10195"/>
    <lineage>
        <taxon>Eukaryota</taxon>
        <taxon>Metazoa</taxon>
        <taxon>Spiralia</taxon>
        <taxon>Gnathifera</taxon>
        <taxon>Rotifera</taxon>
        <taxon>Eurotatoria</taxon>
        <taxon>Monogononta</taxon>
        <taxon>Pseudotrocha</taxon>
        <taxon>Ploima</taxon>
        <taxon>Brachionidae</taxon>
        <taxon>Brachionus</taxon>
    </lineage>
</organism>
<dbReference type="Proteomes" id="UP000276133">
    <property type="component" value="Unassembled WGS sequence"/>
</dbReference>
<comment type="caution">
    <text evidence="1">The sequence shown here is derived from an EMBL/GenBank/DDBJ whole genome shotgun (WGS) entry which is preliminary data.</text>
</comment>
<gene>
    <name evidence="1" type="ORF">BpHYR1_036298</name>
</gene>
<evidence type="ECO:0000313" key="2">
    <source>
        <dbReference type="Proteomes" id="UP000276133"/>
    </source>
</evidence>
<proteinExistence type="predicted"/>
<name>A0A3M7PHP9_BRAPC</name>
<reference evidence="1 2" key="1">
    <citation type="journal article" date="2018" name="Sci. Rep.">
        <title>Genomic signatures of local adaptation to the degree of environmental predictability in rotifers.</title>
        <authorList>
            <person name="Franch-Gras L."/>
            <person name="Hahn C."/>
            <person name="Garcia-Roger E.M."/>
            <person name="Carmona M.J."/>
            <person name="Serra M."/>
            <person name="Gomez A."/>
        </authorList>
    </citation>
    <scope>NUCLEOTIDE SEQUENCE [LARGE SCALE GENOMIC DNA]</scope>
    <source>
        <strain evidence="1">HYR1</strain>
    </source>
</reference>
<dbReference type="EMBL" id="REGN01010897">
    <property type="protein sequence ID" value="RMZ98230.1"/>
    <property type="molecule type" value="Genomic_DNA"/>
</dbReference>
<accession>A0A3M7PHP9</accession>
<evidence type="ECO:0000313" key="1">
    <source>
        <dbReference type="EMBL" id="RMZ98230.1"/>
    </source>
</evidence>
<keyword evidence="2" id="KW-1185">Reference proteome</keyword>
<sequence length="21" mass="2494">MKIHITLKILISDSKKISMFF</sequence>
<protein>
    <submittedName>
        <fullName evidence="1">Uncharacterized protein</fullName>
    </submittedName>
</protein>